<feature type="compositionally biased region" description="Basic and acidic residues" evidence="1">
    <location>
        <begin position="630"/>
        <end position="644"/>
    </location>
</feature>
<keyword evidence="4" id="KW-1185">Reference proteome</keyword>
<accession>A0ABD5MHW6</accession>
<dbReference type="RefSeq" id="WP_222921391.1">
    <property type="nucleotide sequence ID" value="NZ_CP082286.1"/>
</dbReference>
<evidence type="ECO:0000313" key="3">
    <source>
        <dbReference type="EMBL" id="MFB9823369.1"/>
    </source>
</evidence>
<comment type="caution">
    <text evidence="3">The sequence shown here is derived from an EMBL/GenBank/DDBJ whole genome shotgun (WGS) entry which is preliminary data.</text>
</comment>
<feature type="region of interest" description="Disordered" evidence="1">
    <location>
        <begin position="620"/>
        <end position="650"/>
    </location>
</feature>
<protein>
    <submittedName>
        <fullName evidence="3">Hydantoinase B/oxoprolinase family protein</fullName>
    </submittedName>
</protein>
<dbReference type="PANTHER" id="PTHR11365:SF23">
    <property type="entry name" value="HYPOTHETICAL 5-OXOPROLINASE (EUROFUNG)-RELATED"/>
    <property type="match status" value="1"/>
</dbReference>
<evidence type="ECO:0000259" key="2">
    <source>
        <dbReference type="Pfam" id="PF02538"/>
    </source>
</evidence>
<dbReference type="AlphaFoldDB" id="A0ABD5MHW6"/>
<name>A0ABD5MHW6_9EURY</name>
<dbReference type="EMBL" id="JBHMAJ010000002">
    <property type="protein sequence ID" value="MFB9823369.1"/>
    <property type="molecule type" value="Genomic_DNA"/>
</dbReference>
<dbReference type="PANTHER" id="PTHR11365">
    <property type="entry name" value="5-OXOPROLINASE RELATED"/>
    <property type="match status" value="1"/>
</dbReference>
<evidence type="ECO:0000256" key="1">
    <source>
        <dbReference type="SAM" id="MobiDB-lite"/>
    </source>
</evidence>
<dbReference type="GeneID" id="67211515"/>
<feature type="domain" description="Hydantoinase B/oxoprolinase" evidence="2">
    <location>
        <begin position="34"/>
        <end position="589"/>
    </location>
</feature>
<dbReference type="Pfam" id="PF02538">
    <property type="entry name" value="Hydantoinase_B"/>
    <property type="match status" value="1"/>
</dbReference>
<dbReference type="InterPro" id="IPR003692">
    <property type="entry name" value="Hydantoinase_B"/>
</dbReference>
<sequence>MSLKSTDEPSVEDVMNNDERKRLARAWVDSGDFDQVTAEVTQMRNTNITHEMGETLKQTSGSPIITEAQDFSTCILDTDGGIVATGAYLVFHWGAAKKCLEAILEEYDEEDLNPGDGIIINHTNLGMPHKQDNGIVMPVFWEDEIVNWVWSASHIADIGGVSPGSFSPQVTDTFGEGITLPPTKLVKEGVVDEELKKVIQAQSRVPVMAFNDIRCFIGANNVARDRIHETLEENGLVQQKMYGEVSNVLTERAMRKRIEKLPDGTYTSVGWCENDGDRNKTYRIECQVIVEGDEMTIDLTNSDPQAPGPINTGPGAALGCSFTPIMLQLGYDLTLNSGLTEPVNVETREGTVPHVDEHGASGFGHLDAGHELCRLVTESLSEAIQMSEHEDIHDRAQAPYADDWSCETYAGVNQYGDPFAWLDMDGGGMGNGAQTVVDGLEAGGLSTQVGNRVSDIEWKEQSYPVIHLWRRLKENGGGPGKFRGGSGLDKAMTLWDAGSDELVGAFLAARFNLPPRGYGGGVAGSATKLIDYEDTDIKERWERGELPSAPDEFTPGSEHLTESKEAPHVMTDGKVVRHVIASGGGLGDPLTREPRRVAKDVSDGLVSVKAAKNAYGVILDDDGNVDQDATDARRDDIREQRLEEAEYPSN</sequence>
<dbReference type="InterPro" id="IPR045079">
    <property type="entry name" value="Oxoprolinase-like"/>
</dbReference>
<evidence type="ECO:0000313" key="4">
    <source>
        <dbReference type="Proteomes" id="UP001589595"/>
    </source>
</evidence>
<gene>
    <name evidence="3" type="ORF">ACFFOL_04095</name>
</gene>
<dbReference type="Proteomes" id="UP001589595">
    <property type="component" value="Unassembled WGS sequence"/>
</dbReference>
<organism evidence="3 4">
    <name type="scientific">Halobaculum roseum</name>
    <dbReference type="NCBI Taxonomy" id="2175149"/>
    <lineage>
        <taxon>Archaea</taxon>
        <taxon>Methanobacteriati</taxon>
        <taxon>Methanobacteriota</taxon>
        <taxon>Stenosarchaea group</taxon>
        <taxon>Halobacteria</taxon>
        <taxon>Halobacteriales</taxon>
        <taxon>Haloferacaceae</taxon>
        <taxon>Halobaculum</taxon>
    </lineage>
</organism>
<proteinExistence type="predicted"/>
<feature type="compositionally biased region" description="Acidic residues" evidence="1">
    <location>
        <begin position="620"/>
        <end position="629"/>
    </location>
</feature>
<reference evidence="3" key="1">
    <citation type="submission" date="2024-09" db="EMBL/GenBank/DDBJ databases">
        <authorList>
            <person name="Sun Q."/>
        </authorList>
    </citation>
    <scope>NUCLEOTIDE SEQUENCE [LARGE SCALE GENOMIC DNA]</scope>
    <source>
        <strain evidence="3">JCM 31273</strain>
    </source>
</reference>